<feature type="signal peptide" evidence="1">
    <location>
        <begin position="1"/>
        <end position="22"/>
    </location>
</feature>
<evidence type="ECO:0000313" key="3">
    <source>
        <dbReference type="Proteomes" id="UP000481643"/>
    </source>
</evidence>
<dbReference type="EMBL" id="WBVX01000054">
    <property type="protein sequence ID" value="KAB2675757.1"/>
    <property type="molecule type" value="Genomic_DNA"/>
</dbReference>
<evidence type="ECO:0000256" key="1">
    <source>
        <dbReference type="SAM" id="SignalP"/>
    </source>
</evidence>
<evidence type="ECO:0008006" key="4">
    <source>
        <dbReference type="Google" id="ProtNLM"/>
    </source>
</evidence>
<keyword evidence="1" id="KW-0732">Signal</keyword>
<proteinExistence type="predicted"/>
<dbReference type="AlphaFoldDB" id="A0A6L3Y4Z4"/>
<feature type="chain" id="PRO_5026973847" description="Secreted protein" evidence="1">
    <location>
        <begin position="23"/>
        <end position="98"/>
    </location>
</feature>
<reference evidence="2 3" key="1">
    <citation type="submission" date="2019-09" db="EMBL/GenBank/DDBJ databases">
        <title>Taxonomic organization of the family Brucellaceae based on a phylogenomic approach.</title>
        <authorList>
            <person name="Leclercq S."/>
            <person name="Cloeckaert A."/>
            <person name="Zygmunt M.S."/>
        </authorList>
    </citation>
    <scope>NUCLEOTIDE SEQUENCE [LARGE SCALE GENOMIC DNA]</scope>
    <source>
        <strain evidence="2 3">WS1830</strain>
    </source>
</reference>
<comment type="caution">
    <text evidence="2">The sequence shown here is derived from an EMBL/GenBank/DDBJ whole genome shotgun (WGS) entry which is preliminary data.</text>
</comment>
<name>A0A6L3Y4Z4_9HYPH</name>
<dbReference type="Proteomes" id="UP000481643">
    <property type="component" value="Unassembled WGS sequence"/>
</dbReference>
<evidence type="ECO:0000313" key="2">
    <source>
        <dbReference type="EMBL" id="KAB2675757.1"/>
    </source>
</evidence>
<sequence length="98" mass="10691">MNKTIVILATVGILSIPTMSNAKDVCSDEYMASAIRNEANLAQNAVGICPTARAQIKLMKKSIALIDNCRHMPDLMQLRPQYVEILQQAQAQAKATCS</sequence>
<dbReference type="RefSeq" id="WP_151654272.1">
    <property type="nucleotide sequence ID" value="NZ_WBVX01000054.1"/>
</dbReference>
<protein>
    <recommendedName>
        <fullName evidence="4">Secreted protein</fullName>
    </recommendedName>
</protein>
<gene>
    <name evidence="2" type="ORF">F9L08_27435</name>
</gene>
<organism evidence="2 3">
    <name type="scientific">Brucella tritici</name>
    <dbReference type="NCBI Taxonomy" id="94626"/>
    <lineage>
        <taxon>Bacteria</taxon>
        <taxon>Pseudomonadati</taxon>
        <taxon>Pseudomonadota</taxon>
        <taxon>Alphaproteobacteria</taxon>
        <taxon>Hyphomicrobiales</taxon>
        <taxon>Brucellaceae</taxon>
        <taxon>Brucella/Ochrobactrum group</taxon>
        <taxon>Brucella</taxon>
    </lineage>
</organism>
<accession>A0A6L3Y4Z4</accession>